<feature type="transmembrane region" description="Helical" evidence="9">
    <location>
        <begin position="365"/>
        <end position="385"/>
    </location>
</feature>
<evidence type="ECO:0000256" key="4">
    <source>
        <dbReference type="ARBA" id="ARBA00022989"/>
    </source>
</evidence>
<organism evidence="11 12">
    <name type="scientific">Parthenolecanium corni</name>
    <dbReference type="NCBI Taxonomy" id="536013"/>
    <lineage>
        <taxon>Eukaryota</taxon>
        <taxon>Metazoa</taxon>
        <taxon>Ecdysozoa</taxon>
        <taxon>Arthropoda</taxon>
        <taxon>Hexapoda</taxon>
        <taxon>Insecta</taxon>
        <taxon>Pterygota</taxon>
        <taxon>Neoptera</taxon>
        <taxon>Paraneoptera</taxon>
        <taxon>Hemiptera</taxon>
        <taxon>Sternorrhyncha</taxon>
        <taxon>Coccoidea</taxon>
        <taxon>Coccidae</taxon>
        <taxon>Parthenolecanium</taxon>
    </lineage>
</organism>
<gene>
    <name evidence="11" type="ORF">V9T40_003526</name>
</gene>
<dbReference type="GO" id="GO:0005886">
    <property type="term" value="C:plasma membrane"/>
    <property type="evidence" value="ECO:0007669"/>
    <property type="project" value="UniProtKB-SubCell"/>
</dbReference>
<keyword evidence="3 9" id="KW-0812">Transmembrane</keyword>
<feature type="transmembrane region" description="Helical" evidence="9">
    <location>
        <begin position="463"/>
        <end position="483"/>
    </location>
</feature>
<evidence type="ECO:0000256" key="1">
    <source>
        <dbReference type="ARBA" id="ARBA00004651"/>
    </source>
</evidence>
<protein>
    <recommendedName>
        <fullName evidence="10">Major facilitator superfamily (MFS) profile domain-containing protein</fullName>
    </recommendedName>
</protein>
<dbReference type="InterPro" id="IPR005829">
    <property type="entry name" value="Sugar_transporter_CS"/>
</dbReference>
<feature type="transmembrane region" description="Helical" evidence="9">
    <location>
        <begin position="426"/>
        <end position="451"/>
    </location>
</feature>
<dbReference type="GO" id="GO:0051119">
    <property type="term" value="F:sugar transmembrane transporter activity"/>
    <property type="evidence" value="ECO:0007669"/>
    <property type="project" value="InterPro"/>
</dbReference>
<dbReference type="PANTHER" id="PTHR48021:SF96">
    <property type="entry name" value="FACILITATED TREHALOSE TRANSPORTER TRET1-1-RELATED"/>
    <property type="match status" value="1"/>
</dbReference>
<comment type="similarity">
    <text evidence="7">Belongs to the major facilitator superfamily. Sugar transporter (TC 2.A.1.1) family. Trehalose transporter subfamily.</text>
</comment>
<dbReference type="InterPro" id="IPR050549">
    <property type="entry name" value="MFS_Trehalose_Transporter"/>
</dbReference>
<dbReference type="InterPro" id="IPR005828">
    <property type="entry name" value="MFS_sugar_transport-like"/>
</dbReference>
<feature type="transmembrane region" description="Helical" evidence="9">
    <location>
        <begin position="392"/>
        <end position="414"/>
    </location>
</feature>
<keyword evidence="12" id="KW-1185">Reference proteome</keyword>
<dbReference type="InterPro" id="IPR044775">
    <property type="entry name" value="MFS_ERD6/Tret1-like"/>
</dbReference>
<keyword evidence="5 9" id="KW-0472">Membrane</keyword>
<evidence type="ECO:0000256" key="7">
    <source>
        <dbReference type="ARBA" id="ARBA00024348"/>
    </source>
</evidence>
<feature type="transmembrane region" description="Helical" evidence="9">
    <location>
        <begin position="189"/>
        <end position="207"/>
    </location>
</feature>
<evidence type="ECO:0000259" key="10">
    <source>
        <dbReference type="PROSITE" id="PS50850"/>
    </source>
</evidence>
<dbReference type="EMBL" id="JBBCAQ010000006">
    <property type="protein sequence ID" value="KAK7603527.1"/>
    <property type="molecule type" value="Genomic_DNA"/>
</dbReference>
<evidence type="ECO:0000256" key="2">
    <source>
        <dbReference type="ARBA" id="ARBA00022475"/>
    </source>
</evidence>
<evidence type="ECO:0000256" key="3">
    <source>
        <dbReference type="ARBA" id="ARBA00022692"/>
    </source>
</evidence>
<evidence type="ECO:0000256" key="5">
    <source>
        <dbReference type="ARBA" id="ARBA00023136"/>
    </source>
</evidence>
<dbReference type="PROSITE" id="PS00217">
    <property type="entry name" value="SUGAR_TRANSPORT_2"/>
    <property type="match status" value="1"/>
</dbReference>
<reference evidence="11 12" key="1">
    <citation type="submission" date="2024-03" db="EMBL/GenBank/DDBJ databases">
        <title>Adaptation during the transition from Ophiocordyceps entomopathogen to insect associate is accompanied by gene loss and intensified selection.</title>
        <authorList>
            <person name="Ward C.M."/>
            <person name="Onetto C.A."/>
            <person name="Borneman A.R."/>
        </authorList>
    </citation>
    <scope>NUCLEOTIDE SEQUENCE [LARGE SCALE GENOMIC DNA]</scope>
    <source>
        <strain evidence="11">AWRI1</strain>
        <tissue evidence="11">Single Adult Female</tissue>
    </source>
</reference>
<evidence type="ECO:0000256" key="6">
    <source>
        <dbReference type="ARBA" id="ARBA00023180"/>
    </source>
</evidence>
<feature type="transmembrane region" description="Helical" evidence="9">
    <location>
        <begin position="219"/>
        <end position="238"/>
    </location>
</feature>
<feature type="transmembrane region" description="Helical" evidence="9">
    <location>
        <begin position="323"/>
        <end position="345"/>
    </location>
</feature>
<accession>A0AAN9YA81</accession>
<dbReference type="Gene3D" id="1.20.1250.20">
    <property type="entry name" value="MFS general substrate transporter like domains"/>
    <property type="match status" value="1"/>
</dbReference>
<comment type="caution">
    <text evidence="11">The sequence shown here is derived from an EMBL/GenBank/DDBJ whole genome shotgun (WGS) entry which is preliminary data.</text>
</comment>
<feature type="transmembrane region" description="Helical" evidence="9">
    <location>
        <begin position="90"/>
        <end position="111"/>
    </location>
</feature>
<keyword evidence="8" id="KW-0813">Transport</keyword>
<proteinExistence type="inferred from homology"/>
<dbReference type="InterPro" id="IPR036259">
    <property type="entry name" value="MFS_trans_sf"/>
</dbReference>
<sequence length="555" mass="61181">MTEMNYSSPPYKSSGKNCSNRIVRFISPVPAEECVVEVQNNYFADHSRNRSNNRSAKMKVLMRADTHKHINVIKEEDEDQKEYKCNASQVLASLTISLGSCAVGFSTAYTAPALPSMNSIDSGIHVSESEASWIGSLMPFSALIGGIIGGPLIESIGRRSTILSTAIPFTISFLLISCAPNVLTIMAGRILSGFCVGICSLALPVYLGETVQPEVRGTLGLLPTTFGNVGMLLCYVAGKYLDWRWLAVLGAGIPVPFLICMFLIPETPQWYINKDQQKKARKALQWLRGPDADVTQEFNEIEKANQANKSQDPPSFTTIFNRIYVRALLISLGLMFFQQMSGINAYMFYTVQIFKDSGSTIDSHLSSIIVGLVNFFSTFLATVFIDKLGRKVLLFISSGTMTLMLIVFGTFFYFKDQGYDLKEYGWIPLLSFVTFVLGFSAGFGPIPWLMMGEILPTRIRGSAASLATAFNWSCTFVVTKTFVNLNQLIGAAGTFWLFAAVCLVSMVFVVVWVPETQGKSLEDIERNLTGGPKGPVRHVRRMSSIAHLKPLPMAV</sequence>
<keyword evidence="2" id="KW-1003">Cell membrane</keyword>
<feature type="domain" description="Major facilitator superfamily (MFS) profile" evidence="10">
    <location>
        <begin position="92"/>
        <end position="517"/>
    </location>
</feature>
<keyword evidence="6" id="KW-0325">Glycoprotein</keyword>
<feature type="transmembrane region" description="Helical" evidence="9">
    <location>
        <begin position="495"/>
        <end position="513"/>
    </location>
</feature>
<dbReference type="InterPro" id="IPR020846">
    <property type="entry name" value="MFS_dom"/>
</dbReference>
<dbReference type="PANTHER" id="PTHR48021">
    <property type="match status" value="1"/>
</dbReference>
<feature type="transmembrane region" description="Helical" evidence="9">
    <location>
        <begin position="131"/>
        <end position="150"/>
    </location>
</feature>
<name>A0AAN9YA81_9HEMI</name>
<dbReference type="PROSITE" id="PS50850">
    <property type="entry name" value="MFS"/>
    <property type="match status" value="1"/>
</dbReference>
<evidence type="ECO:0000313" key="12">
    <source>
        <dbReference type="Proteomes" id="UP001367676"/>
    </source>
</evidence>
<feature type="transmembrane region" description="Helical" evidence="9">
    <location>
        <begin position="162"/>
        <end position="183"/>
    </location>
</feature>
<dbReference type="CDD" id="cd17358">
    <property type="entry name" value="MFS_GLUT6_8_Class3_like"/>
    <property type="match status" value="1"/>
</dbReference>
<evidence type="ECO:0000313" key="11">
    <source>
        <dbReference type="EMBL" id="KAK7603527.1"/>
    </source>
</evidence>
<comment type="subcellular location">
    <subcellularLocation>
        <location evidence="1">Cell membrane</location>
        <topology evidence="1">Multi-pass membrane protein</topology>
    </subcellularLocation>
</comment>
<dbReference type="SUPFAM" id="SSF103473">
    <property type="entry name" value="MFS general substrate transporter"/>
    <property type="match status" value="1"/>
</dbReference>
<evidence type="ECO:0000256" key="8">
    <source>
        <dbReference type="RuleBase" id="RU003346"/>
    </source>
</evidence>
<dbReference type="PROSITE" id="PS00216">
    <property type="entry name" value="SUGAR_TRANSPORT_1"/>
    <property type="match status" value="1"/>
</dbReference>
<dbReference type="Proteomes" id="UP001367676">
    <property type="component" value="Unassembled WGS sequence"/>
</dbReference>
<dbReference type="FunFam" id="1.20.1250.20:FF:000055">
    <property type="entry name" value="Facilitated trehalose transporter Tret1-2 homolog"/>
    <property type="match status" value="1"/>
</dbReference>
<feature type="transmembrane region" description="Helical" evidence="9">
    <location>
        <begin position="244"/>
        <end position="264"/>
    </location>
</feature>
<dbReference type="InterPro" id="IPR003663">
    <property type="entry name" value="Sugar/inositol_transpt"/>
</dbReference>
<evidence type="ECO:0000256" key="9">
    <source>
        <dbReference type="SAM" id="Phobius"/>
    </source>
</evidence>
<dbReference type="Pfam" id="PF00083">
    <property type="entry name" value="Sugar_tr"/>
    <property type="match status" value="1"/>
</dbReference>
<dbReference type="AlphaFoldDB" id="A0AAN9YA81"/>
<dbReference type="NCBIfam" id="TIGR00879">
    <property type="entry name" value="SP"/>
    <property type="match status" value="1"/>
</dbReference>
<dbReference type="PRINTS" id="PR00171">
    <property type="entry name" value="SUGRTRNSPORT"/>
</dbReference>
<keyword evidence="4 9" id="KW-1133">Transmembrane helix</keyword>